<reference evidence="3" key="1">
    <citation type="submission" date="2019-12" db="EMBL/GenBank/DDBJ databases">
        <title>Genome sequencing and annotation of Brassica cretica.</title>
        <authorList>
            <person name="Studholme D.J."/>
            <person name="Sarris P."/>
        </authorList>
    </citation>
    <scope>NUCLEOTIDE SEQUENCE</scope>
    <source>
        <strain evidence="3">PFS-109/04</strain>
        <tissue evidence="3">Leaf</tissue>
    </source>
</reference>
<feature type="region of interest" description="Disordered" evidence="1">
    <location>
        <begin position="1"/>
        <end position="45"/>
    </location>
</feature>
<name>A0A8S9RPZ9_BRACR</name>
<dbReference type="GO" id="GO:0005524">
    <property type="term" value="F:ATP binding"/>
    <property type="evidence" value="ECO:0007669"/>
    <property type="project" value="InterPro"/>
</dbReference>
<comment type="caution">
    <text evidence="3">The sequence shown here is derived from an EMBL/GenBank/DDBJ whole genome shotgun (WGS) entry which is preliminary data.</text>
</comment>
<sequence length="269" mass="30500">MRSEPNHGFNLGGKNKNLKLQEKTRAAAAPRNPKKGAVSSPLNPEAIAPTEEEVAERAAQWDQPVSEYLQLAEQYLGFQQPNSIYTFSDALEGSKRLSWTFEKEGTKLEWRWKCKPSHENKKITVGILDFLMEANIRLSEEVLNKTRSFEKMKSEAEKCLTQGERLCSEKMEFEDATYAKACLLSWITFSNCFFFWDRLFISVLNAKKAKLRALRDKEVSGKEVAEESTDKGESSESGRSDNEHSEEEASKKAATTTSRGRGRKRAARS</sequence>
<feature type="domain" description="Carbamoyl phosphate synthase ATP-binding" evidence="2">
    <location>
        <begin position="131"/>
        <end position="138"/>
    </location>
</feature>
<dbReference type="Pfam" id="PF06632">
    <property type="entry name" value="XRCC4"/>
    <property type="match status" value="1"/>
</dbReference>
<dbReference type="EMBL" id="QGKX02000088">
    <property type="protein sequence ID" value="KAF3583211.1"/>
    <property type="molecule type" value="Genomic_DNA"/>
</dbReference>
<evidence type="ECO:0000313" key="3">
    <source>
        <dbReference type="EMBL" id="KAF3583211.1"/>
    </source>
</evidence>
<accession>A0A8S9RPZ9</accession>
<dbReference type="GO" id="GO:0006303">
    <property type="term" value="P:double-strand break repair via nonhomologous end joining"/>
    <property type="evidence" value="ECO:0007669"/>
    <property type="project" value="TreeGrafter"/>
</dbReference>
<dbReference type="InterPro" id="IPR053961">
    <property type="entry name" value="XRCC4_N"/>
</dbReference>
<dbReference type="GO" id="GO:0010165">
    <property type="term" value="P:response to X-ray"/>
    <property type="evidence" value="ECO:0007669"/>
    <property type="project" value="TreeGrafter"/>
</dbReference>
<dbReference type="PANTHER" id="PTHR28559">
    <property type="entry name" value="DNA REPAIR PROTEIN XRCC4"/>
    <property type="match status" value="1"/>
</dbReference>
<gene>
    <name evidence="3" type="ORF">F2Q69_00027148</name>
</gene>
<protein>
    <recommendedName>
        <fullName evidence="2">Carbamoyl phosphate synthase ATP-binding domain-containing protein</fullName>
    </recommendedName>
</protein>
<evidence type="ECO:0000256" key="1">
    <source>
        <dbReference type="SAM" id="MobiDB-lite"/>
    </source>
</evidence>
<dbReference type="GO" id="GO:0003677">
    <property type="term" value="F:DNA binding"/>
    <property type="evidence" value="ECO:0007669"/>
    <property type="project" value="InterPro"/>
</dbReference>
<dbReference type="PROSITE" id="PS00867">
    <property type="entry name" value="CPSASE_2"/>
    <property type="match status" value="1"/>
</dbReference>
<feature type="compositionally biased region" description="Basic residues" evidence="1">
    <location>
        <begin position="260"/>
        <end position="269"/>
    </location>
</feature>
<dbReference type="InterPro" id="IPR005479">
    <property type="entry name" value="CPAse_ATP-bd"/>
</dbReference>
<dbReference type="Proteomes" id="UP000712600">
    <property type="component" value="Unassembled WGS sequence"/>
</dbReference>
<dbReference type="GO" id="GO:0005958">
    <property type="term" value="C:DNA-dependent protein kinase-DNA ligase 4 complex"/>
    <property type="evidence" value="ECO:0007669"/>
    <property type="project" value="TreeGrafter"/>
</dbReference>
<evidence type="ECO:0000313" key="4">
    <source>
        <dbReference type="Proteomes" id="UP000712600"/>
    </source>
</evidence>
<dbReference type="AlphaFoldDB" id="A0A8S9RPZ9"/>
<dbReference type="InterPro" id="IPR010585">
    <property type="entry name" value="DNA_repair_prot_XRCC4"/>
</dbReference>
<dbReference type="GO" id="GO:0032807">
    <property type="term" value="C:DNA ligase IV complex"/>
    <property type="evidence" value="ECO:0007669"/>
    <property type="project" value="TreeGrafter"/>
</dbReference>
<dbReference type="SUPFAM" id="SSF58022">
    <property type="entry name" value="XRCC4, C-terminal oligomerization domain"/>
    <property type="match status" value="2"/>
</dbReference>
<feature type="region of interest" description="Disordered" evidence="1">
    <location>
        <begin position="217"/>
        <end position="269"/>
    </location>
</feature>
<dbReference type="PANTHER" id="PTHR28559:SF1">
    <property type="entry name" value="DNA REPAIR PROTEIN XRCC4"/>
    <property type="match status" value="1"/>
</dbReference>
<evidence type="ECO:0000259" key="2">
    <source>
        <dbReference type="PROSITE" id="PS00867"/>
    </source>
</evidence>
<feature type="compositionally biased region" description="Basic and acidic residues" evidence="1">
    <location>
        <begin position="217"/>
        <end position="251"/>
    </location>
</feature>
<dbReference type="GO" id="GO:0006310">
    <property type="term" value="P:DNA recombination"/>
    <property type="evidence" value="ECO:0007669"/>
    <property type="project" value="InterPro"/>
</dbReference>
<proteinExistence type="predicted"/>
<organism evidence="3 4">
    <name type="scientific">Brassica cretica</name>
    <name type="common">Mustard</name>
    <dbReference type="NCBI Taxonomy" id="69181"/>
    <lineage>
        <taxon>Eukaryota</taxon>
        <taxon>Viridiplantae</taxon>
        <taxon>Streptophyta</taxon>
        <taxon>Embryophyta</taxon>
        <taxon>Tracheophyta</taxon>
        <taxon>Spermatophyta</taxon>
        <taxon>Magnoliopsida</taxon>
        <taxon>eudicotyledons</taxon>
        <taxon>Gunneridae</taxon>
        <taxon>Pentapetalae</taxon>
        <taxon>rosids</taxon>
        <taxon>malvids</taxon>
        <taxon>Brassicales</taxon>
        <taxon>Brassicaceae</taxon>
        <taxon>Brassiceae</taxon>
        <taxon>Brassica</taxon>
    </lineage>
</organism>